<comment type="caution">
    <text evidence="2">The sequence shown here is derived from an EMBL/GenBank/DDBJ whole genome shotgun (WGS) entry which is preliminary data.</text>
</comment>
<feature type="non-terminal residue" evidence="2">
    <location>
        <position position="484"/>
    </location>
</feature>
<gene>
    <name evidence="2" type="primary">Vwa5b1_0</name>
    <name evidence="2" type="ORF">ATRCLA_R00096</name>
</gene>
<dbReference type="AlphaFoldDB" id="A0A852P9I1"/>
<dbReference type="OrthoDB" id="1729737at2759"/>
<feature type="region of interest" description="Disordered" evidence="1">
    <location>
        <begin position="272"/>
        <end position="329"/>
    </location>
</feature>
<dbReference type="PANTHER" id="PTHR46299:SF1">
    <property type="entry name" value="VON WILLEBRAND FACTOR A DOMAIN-CONTAINING PROTEIN 5B1"/>
    <property type="match status" value="1"/>
</dbReference>
<evidence type="ECO:0000313" key="3">
    <source>
        <dbReference type="Proteomes" id="UP000658642"/>
    </source>
</evidence>
<proteinExistence type="predicted"/>
<dbReference type="InterPro" id="IPR052627">
    <property type="entry name" value="VWA_domain-containing"/>
</dbReference>
<feature type="region of interest" description="Disordered" evidence="1">
    <location>
        <begin position="133"/>
        <end position="161"/>
    </location>
</feature>
<keyword evidence="3" id="KW-1185">Reference proteome</keyword>
<reference evidence="2" key="1">
    <citation type="submission" date="2020-02" db="EMBL/GenBank/DDBJ databases">
        <title>Bird 10,000 Genomes (B10K) Project - Family phase.</title>
        <authorList>
            <person name="Zhang G."/>
        </authorList>
    </citation>
    <scope>NUCLEOTIDE SEQUENCE</scope>
    <source>
        <strain evidence="2">B10K-DU-029-61</strain>
        <tissue evidence="2">Blood</tissue>
    </source>
</reference>
<feature type="non-terminal residue" evidence="2">
    <location>
        <position position="1"/>
    </location>
</feature>
<evidence type="ECO:0000256" key="1">
    <source>
        <dbReference type="SAM" id="MobiDB-lite"/>
    </source>
</evidence>
<sequence>MQWEVTFDICPLFWERESQADGDADQWSETFHHLAAKSLIRDFEQLAKKECEIEHGSGRRFHLNAVHTSKACNVISKYTAFVPVDLSTNSYLPTLVQYTHTASKQGNQRSLSLGNRRHHGFFPECPQSACGQNGDDGFYGTTPRPPLPGPSSTPSSSAWEHCRVPEGPLQSVSASSTQAQKSIERLFAARLTLNKTRLLVRAAKGFMSKSPSRGSEASSEDDTESMDYLPLVSLQLACGAFLLNSAFCDAVNIPMEKLKWTSPFACHRLSLSPSSSYSTKKTRPSMKHKLLSSSQQLPVPSGHGKSPTTGDTARGAVPEGPSSHTEDAGCLRHFSGSAAESISRTLTAEKELSPPAIAIRCFSSPESTLASAEWRSDSGRGSDTNGSEVQALLFDMELQQQMEPEGMLWATAVALAWLEHSSASYFIEWELVAAKASLWLSGQNFPEGSSLATVRAAAQQLFVLLRHWDENLEFNLLCYNPGSV</sequence>
<organism evidence="2 3">
    <name type="scientific">Atrichornis clamosus</name>
    <dbReference type="NCBI Taxonomy" id="449594"/>
    <lineage>
        <taxon>Eukaryota</taxon>
        <taxon>Metazoa</taxon>
        <taxon>Chordata</taxon>
        <taxon>Craniata</taxon>
        <taxon>Vertebrata</taxon>
        <taxon>Euteleostomi</taxon>
        <taxon>Archelosauria</taxon>
        <taxon>Archosauria</taxon>
        <taxon>Dinosauria</taxon>
        <taxon>Saurischia</taxon>
        <taxon>Theropoda</taxon>
        <taxon>Coelurosauria</taxon>
        <taxon>Aves</taxon>
        <taxon>Neognathae</taxon>
        <taxon>Neoaves</taxon>
        <taxon>Telluraves</taxon>
        <taxon>Australaves</taxon>
        <taxon>Passeriformes</taxon>
        <taxon>Menuridae</taxon>
        <taxon>Atrichornis</taxon>
    </lineage>
</organism>
<feature type="compositionally biased region" description="Basic residues" evidence="1">
    <location>
        <begin position="280"/>
        <end position="290"/>
    </location>
</feature>
<name>A0A852P9I1_9PASS</name>
<dbReference type="EMBL" id="WBMZ01010326">
    <property type="protein sequence ID" value="NXY21093.1"/>
    <property type="molecule type" value="Genomic_DNA"/>
</dbReference>
<dbReference type="PANTHER" id="PTHR46299">
    <property type="entry name" value="VON WILLEBRAND FACTOR A DOMAIN-CONTAINING PROTEIN 5B2-RELATED"/>
    <property type="match status" value="1"/>
</dbReference>
<accession>A0A852P9I1</accession>
<evidence type="ECO:0000313" key="2">
    <source>
        <dbReference type="EMBL" id="NXY21093.1"/>
    </source>
</evidence>
<dbReference type="Proteomes" id="UP000658642">
    <property type="component" value="Unassembled WGS sequence"/>
</dbReference>
<protein>
    <submittedName>
        <fullName evidence="2">VW5B1 protein</fullName>
    </submittedName>
</protein>